<sequence length="132" mass="14880">MEDEDEDEVSLSGFLSSDHIIFYINLILHDLRVPSSVRIHPSSQADLSFVLALFFLSLHVVLGMWGCTILSDYRDALLPFIIFIFYGRFSFRFAESDASDRAPKVLDLVPGLSFGKRQLESGTDSFHMFAPG</sequence>
<organism evidence="4">
    <name type="scientific">Soboliphyme baturini</name>
    <dbReference type="NCBI Taxonomy" id="241478"/>
    <lineage>
        <taxon>Eukaryota</taxon>
        <taxon>Metazoa</taxon>
        <taxon>Ecdysozoa</taxon>
        <taxon>Nematoda</taxon>
        <taxon>Enoplea</taxon>
        <taxon>Dorylaimia</taxon>
        <taxon>Dioctophymatida</taxon>
        <taxon>Dioctophymatoidea</taxon>
        <taxon>Soboliphymatidae</taxon>
        <taxon>Soboliphyme</taxon>
    </lineage>
</organism>
<dbReference type="AlphaFoldDB" id="A0A183J0S7"/>
<dbReference type="EMBL" id="UZAM01012763">
    <property type="protein sequence ID" value="VDP23353.1"/>
    <property type="molecule type" value="Genomic_DNA"/>
</dbReference>
<evidence type="ECO:0000313" key="2">
    <source>
        <dbReference type="EMBL" id="VDP23353.1"/>
    </source>
</evidence>
<evidence type="ECO:0000256" key="1">
    <source>
        <dbReference type="SAM" id="Phobius"/>
    </source>
</evidence>
<accession>A0A183J0S7</accession>
<reference evidence="2 3" key="2">
    <citation type="submission" date="2018-11" db="EMBL/GenBank/DDBJ databases">
        <authorList>
            <consortium name="Pathogen Informatics"/>
        </authorList>
    </citation>
    <scope>NUCLEOTIDE SEQUENCE [LARGE SCALE GENOMIC DNA]</scope>
</reference>
<dbReference type="WBParaSite" id="SBAD_0000982101-mRNA-1">
    <property type="protein sequence ID" value="SBAD_0000982101-mRNA-1"/>
    <property type="gene ID" value="SBAD_0000982101"/>
</dbReference>
<feature type="transmembrane region" description="Helical" evidence="1">
    <location>
        <begin position="49"/>
        <end position="71"/>
    </location>
</feature>
<evidence type="ECO:0000313" key="3">
    <source>
        <dbReference type="Proteomes" id="UP000270296"/>
    </source>
</evidence>
<reference evidence="4" key="1">
    <citation type="submission" date="2016-06" db="UniProtKB">
        <authorList>
            <consortium name="WormBaseParasite"/>
        </authorList>
    </citation>
    <scope>IDENTIFICATION</scope>
</reference>
<name>A0A183J0S7_9BILA</name>
<proteinExistence type="predicted"/>
<keyword evidence="3" id="KW-1185">Reference proteome</keyword>
<keyword evidence="1" id="KW-0812">Transmembrane</keyword>
<keyword evidence="1" id="KW-0472">Membrane</keyword>
<dbReference type="Proteomes" id="UP000270296">
    <property type="component" value="Unassembled WGS sequence"/>
</dbReference>
<gene>
    <name evidence="2" type="ORF">SBAD_LOCUS9475</name>
</gene>
<keyword evidence="1" id="KW-1133">Transmembrane helix</keyword>
<feature type="transmembrane region" description="Helical" evidence="1">
    <location>
        <begin position="77"/>
        <end position="94"/>
    </location>
</feature>
<evidence type="ECO:0000313" key="4">
    <source>
        <dbReference type="WBParaSite" id="SBAD_0000982101-mRNA-1"/>
    </source>
</evidence>
<protein>
    <submittedName>
        <fullName evidence="4">Ovule protein</fullName>
    </submittedName>
</protein>